<dbReference type="SUPFAM" id="SSF52540">
    <property type="entry name" value="P-loop containing nucleoside triphosphate hydrolases"/>
    <property type="match status" value="1"/>
</dbReference>
<keyword evidence="2" id="KW-0472">Membrane</keyword>
<keyword evidence="5" id="KW-1185">Reference proteome</keyword>
<feature type="region of interest" description="Disordered" evidence="1">
    <location>
        <begin position="279"/>
        <end position="319"/>
    </location>
</feature>
<dbReference type="Gene3D" id="3.40.50.300">
    <property type="entry name" value="P-loop containing nucleotide triphosphate hydrolases"/>
    <property type="match status" value="1"/>
</dbReference>
<feature type="region of interest" description="Disordered" evidence="1">
    <location>
        <begin position="368"/>
        <end position="413"/>
    </location>
</feature>
<evidence type="ECO:0000259" key="3">
    <source>
        <dbReference type="Pfam" id="PF05707"/>
    </source>
</evidence>
<dbReference type="Proteomes" id="UP000832011">
    <property type="component" value="Chromosome"/>
</dbReference>
<dbReference type="InterPro" id="IPR027417">
    <property type="entry name" value="P-loop_NTPase"/>
</dbReference>
<sequence length="413" mass="46473">MIILITGNMGTGKTSYVIDAIANNKDKLGQMPARIDGKEEWKYPDYNYENESDEDDETAAKASDYEWIKRPYYISHIDGLKVTKLGASRVSHETMSSAPLAELFPDGSLIVVDECHYVYPVRSSARAVPEYVSKLTELRHQGHTLIIMTQHPANIDIYVRNLVSRHIHVARKQATTRLYEWNECMVNLSKQSLADATQRLYKPPKNAFKYYKSSSIHIKHKRRVSPVIYVLMVGILFIAYSFYHLSNRAKQDIGGIDTSPKTELDAQMASDVLPNATKQGVQDNRAVSNNDTPQAGQSLKPTDFVPTIPEKPESKPLYDGIRQPKTFEQVKGVMISKGKCTAYSQQGTVVNVSDVFCKKWAKEGLPFDPYRDPIPPVQQGQQQAQQQNNANVLSLTDSTTKDTMRPSVKLDAQ</sequence>
<gene>
    <name evidence="4" type="ORF">LVJ82_17605</name>
</gene>
<evidence type="ECO:0000313" key="4">
    <source>
        <dbReference type="EMBL" id="UOO89234.1"/>
    </source>
</evidence>
<proteinExistence type="predicted"/>
<feature type="compositionally biased region" description="Polar residues" evidence="1">
    <location>
        <begin position="279"/>
        <end position="300"/>
    </location>
</feature>
<dbReference type="Pfam" id="PF05707">
    <property type="entry name" value="Zot"/>
    <property type="match status" value="1"/>
</dbReference>
<accession>A0ABY4E166</accession>
<feature type="compositionally biased region" description="Low complexity" evidence="1">
    <location>
        <begin position="378"/>
        <end position="391"/>
    </location>
</feature>
<dbReference type="InterPro" id="IPR008900">
    <property type="entry name" value="Zot_N"/>
</dbReference>
<evidence type="ECO:0000256" key="1">
    <source>
        <dbReference type="SAM" id="MobiDB-lite"/>
    </source>
</evidence>
<name>A0ABY4E166_9NEIS</name>
<reference evidence="4 5" key="1">
    <citation type="journal article" date="2022" name="Res Sq">
        <title>Evolution of multicellular longitudinally dividing oral cavity symbionts (Neisseriaceae).</title>
        <authorList>
            <person name="Nyongesa S."/>
            <person name="Weber P."/>
            <person name="Bernet E."/>
            <person name="Pullido F."/>
            <person name="Nieckarz M."/>
            <person name="Delaby M."/>
            <person name="Nieves C."/>
            <person name="Viehboeck T."/>
            <person name="Krause N."/>
            <person name="Rivera-Millot A."/>
            <person name="Nakamura A."/>
            <person name="Vischer N."/>
            <person name="VanNieuwenhze M."/>
            <person name="Brun Y."/>
            <person name="Cava F."/>
            <person name="Bulgheresi S."/>
            <person name="Veyrier F."/>
        </authorList>
    </citation>
    <scope>NUCLEOTIDE SEQUENCE [LARGE SCALE GENOMIC DNA]</scope>
    <source>
        <strain evidence="4 5">SN4</strain>
    </source>
</reference>
<evidence type="ECO:0000313" key="5">
    <source>
        <dbReference type="Proteomes" id="UP000832011"/>
    </source>
</evidence>
<organism evidence="4 5">
    <name type="scientific">Vitreoscilla massiliensis</name>
    <dbReference type="NCBI Taxonomy" id="1689272"/>
    <lineage>
        <taxon>Bacteria</taxon>
        <taxon>Pseudomonadati</taxon>
        <taxon>Pseudomonadota</taxon>
        <taxon>Betaproteobacteria</taxon>
        <taxon>Neisseriales</taxon>
        <taxon>Neisseriaceae</taxon>
        <taxon>Vitreoscilla</taxon>
    </lineage>
</organism>
<keyword evidence="2" id="KW-1133">Transmembrane helix</keyword>
<feature type="domain" description="Zona occludens toxin N-terminal" evidence="3">
    <location>
        <begin position="1"/>
        <end position="216"/>
    </location>
</feature>
<dbReference type="EMBL" id="CP091511">
    <property type="protein sequence ID" value="UOO89234.1"/>
    <property type="molecule type" value="Genomic_DNA"/>
</dbReference>
<keyword evidence="2" id="KW-0812">Transmembrane</keyword>
<feature type="transmembrane region" description="Helical" evidence="2">
    <location>
        <begin position="224"/>
        <end position="243"/>
    </location>
</feature>
<protein>
    <submittedName>
        <fullName evidence="4">Zonular occludens toxin domain-containing protein</fullName>
    </submittedName>
</protein>
<dbReference type="RefSeq" id="WP_058356939.1">
    <property type="nucleotide sequence ID" value="NZ_CABKVG010000010.1"/>
</dbReference>
<evidence type="ECO:0000256" key="2">
    <source>
        <dbReference type="SAM" id="Phobius"/>
    </source>
</evidence>